<comment type="caution">
    <text evidence="1">The sequence shown here is derived from an EMBL/GenBank/DDBJ whole genome shotgun (WGS) entry which is preliminary data.</text>
</comment>
<protein>
    <submittedName>
        <fullName evidence="1">Uncharacterized protein</fullName>
    </submittedName>
</protein>
<evidence type="ECO:0000313" key="2">
    <source>
        <dbReference type="Proteomes" id="UP001333818"/>
    </source>
</evidence>
<dbReference type="RefSeq" id="WP_330485350.1">
    <property type="nucleotide sequence ID" value="NZ_JAZBJZ010000100.1"/>
</dbReference>
<proteinExistence type="predicted"/>
<accession>A0AAW9PU92</accession>
<dbReference type="Proteomes" id="UP001333818">
    <property type="component" value="Unassembled WGS sequence"/>
</dbReference>
<dbReference type="AlphaFoldDB" id="A0AAW9PU92"/>
<keyword evidence="2" id="KW-1185">Reference proteome</keyword>
<sequence length="53" mass="5904">MRPTHAAVAIDPHEAGVLPATVRRLVYERDRILIGFDYDSKWLDALRAAIATA</sequence>
<name>A0AAW9PU92_9CYAN</name>
<dbReference type="EMBL" id="JAZBJZ010000100">
    <property type="protein sequence ID" value="MEE3718914.1"/>
    <property type="molecule type" value="Genomic_DNA"/>
</dbReference>
<evidence type="ECO:0000313" key="1">
    <source>
        <dbReference type="EMBL" id="MEE3718914.1"/>
    </source>
</evidence>
<gene>
    <name evidence="1" type="ORF">V2H45_19400</name>
</gene>
<reference evidence="1" key="1">
    <citation type="submission" date="2024-01" db="EMBL/GenBank/DDBJ databases">
        <title>Bank of Algae and Cyanobacteria of the Azores (BACA) strain genomes.</title>
        <authorList>
            <person name="Luz R."/>
            <person name="Cordeiro R."/>
            <person name="Fonseca A."/>
            <person name="Goncalves V."/>
        </authorList>
    </citation>
    <scope>NUCLEOTIDE SEQUENCE</scope>
    <source>
        <strain evidence="1">BACA0141</strain>
    </source>
</reference>
<organism evidence="1 2">
    <name type="scientific">Tumidithrix elongata BACA0141</name>
    <dbReference type="NCBI Taxonomy" id="2716417"/>
    <lineage>
        <taxon>Bacteria</taxon>
        <taxon>Bacillati</taxon>
        <taxon>Cyanobacteriota</taxon>
        <taxon>Cyanophyceae</taxon>
        <taxon>Pseudanabaenales</taxon>
        <taxon>Pseudanabaenaceae</taxon>
        <taxon>Tumidithrix</taxon>
        <taxon>Tumidithrix elongata</taxon>
    </lineage>
</organism>